<evidence type="ECO:0000313" key="3">
    <source>
        <dbReference type="Proteomes" id="UP000314294"/>
    </source>
</evidence>
<dbReference type="Proteomes" id="UP000314294">
    <property type="component" value="Unassembled WGS sequence"/>
</dbReference>
<comment type="caution">
    <text evidence="2">The sequence shown here is derived from an EMBL/GenBank/DDBJ whole genome shotgun (WGS) entry which is preliminary data.</text>
</comment>
<dbReference type="AlphaFoldDB" id="A0A4Z2HD12"/>
<evidence type="ECO:0000256" key="1">
    <source>
        <dbReference type="SAM" id="MobiDB-lite"/>
    </source>
</evidence>
<dbReference type="EMBL" id="SRLO01000274">
    <property type="protein sequence ID" value="TNN63390.1"/>
    <property type="molecule type" value="Genomic_DNA"/>
</dbReference>
<feature type="region of interest" description="Disordered" evidence="1">
    <location>
        <begin position="1"/>
        <end position="46"/>
    </location>
</feature>
<keyword evidence="3" id="KW-1185">Reference proteome</keyword>
<name>A0A4Z2HD12_9TELE</name>
<gene>
    <name evidence="2" type="ORF">EYF80_026412</name>
</gene>
<organism evidence="2 3">
    <name type="scientific">Liparis tanakae</name>
    <name type="common">Tanaka's snailfish</name>
    <dbReference type="NCBI Taxonomy" id="230148"/>
    <lineage>
        <taxon>Eukaryota</taxon>
        <taxon>Metazoa</taxon>
        <taxon>Chordata</taxon>
        <taxon>Craniata</taxon>
        <taxon>Vertebrata</taxon>
        <taxon>Euteleostomi</taxon>
        <taxon>Actinopterygii</taxon>
        <taxon>Neopterygii</taxon>
        <taxon>Teleostei</taxon>
        <taxon>Neoteleostei</taxon>
        <taxon>Acanthomorphata</taxon>
        <taxon>Eupercaria</taxon>
        <taxon>Perciformes</taxon>
        <taxon>Cottioidei</taxon>
        <taxon>Cottales</taxon>
        <taxon>Liparidae</taxon>
        <taxon>Liparis</taxon>
    </lineage>
</organism>
<reference evidence="2 3" key="1">
    <citation type="submission" date="2019-03" db="EMBL/GenBank/DDBJ databases">
        <title>First draft genome of Liparis tanakae, snailfish: a comprehensive survey of snailfish specific genes.</title>
        <authorList>
            <person name="Kim W."/>
            <person name="Song I."/>
            <person name="Jeong J.-H."/>
            <person name="Kim D."/>
            <person name="Kim S."/>
            <person name="Ryu S."/>
            <person name="Song J.Y."/>
            <person name="Lee S.K."/>
        </authorList>
    </citation>
    <scope>NUCLEOTIDE SEQUENCE [LARGE SCALE GENOMIC DNA]</scope>
    <source>
        <tissue evidence="2">Muscle</tissue>
    </source>
</reference>
<accession>A0A4Z2HD12</accession>
<proteinExistence type="predicted"/>
<evidence type="ECO:0000313" key="2">
    <source>
        <dbReference type="EMBL" id="TNN63390.1"/>
    </source>
</evidence>
<protein>
    <submittedName>
        <fullName evidence="2">Uncharacterized protein</fullName>
    </submittedName>
</protein>
<sequence length="195" mass="21070">MDSRGRAAQLHSQKALGRPDMSGRRFPAAMGGVGAGDPSTPHWSEAPCGRRLEIGAGDAEEYFTAAEDRSDNKLAFFSRRGLGRRTLGQPSECLPGVPMDPSCPFPFQPTRKRPLCQHLSLRKLVKVMALLAVSVTTGRKERGPASRGIGVEIGERGKEWEREGVKGGGHGKYDVPTSTARLLLMSGDDDDDLKV</sequence>